<dbReference type="PANTHER" id="PTHR32328">
    <property type="entry name" value="L-SERYL-TRNA(SEC) SELENIUM TRANSFERASE"/>
    <property type="match status" value="1"/>
</dbReference>
<dbReference type="InterPro" id="IPR004534">
    <property type="entry name" value="SelA_trans"/>
</dbReference>
<proteinExistence type="inferred from homology"/>
<dbReference type="GO" id="GO:0001514">
    <property type="term" value="P:selenocysteine incorporation"/>
    <property type="evidence" value="ECO:0007669"/>
    <property type="project" value="UniProtKB-UniRule"/>
</dbReference>
<evidence type="ECO:0000256" key="7">
    <source>
        <dbReference type="ARBA" id="ARBA00044507"/>
    </source>
</evidence>
<dbReference type="NCBIfam" id="TIGR00474">
    <property type="entry name" value="selA"/>
    <property type="match status" value="1"/>
</dbReference>
<evidence type="ECO:0000256" key="5">
    <source>
        <dbReference type="ARBA" id="ARBA00022917"/>
    </source>
</evidence>
<organism evidence="10 11">
    <name type="scientific">Candidatus Wallbacteria bacterium GWC2_49_35</name>
    <dbReference type="NCBI Taxonomy" id="1817813"/>
    <lineage>
        <taxon>Bacteria</taxon>
        <taxon>Candidatus Walliibacteriota</taxon>
    </lineage>
</organism>
<dbReference type="PANTHER" id="PTHR32328:SF0">
    <property type="entry name" value="L-SERYL-TRNA(SEC) SELENIUM TRANSFERASE"/>
    <property type="match status" value="1"/>
</dbReference>
<evidence type="ECO:0000256" key="1">
    <source>
        <dbReference type="ARBA" id="ARBA00001933"/>
    </source>
</evidence>
<evidence type="ECO:0000256" key="9">
    <source>
        <dbReference type="PIRSR" id="PIRSR618319-50"/>
    </source>
</evidence>
<keyword evidence="3 8" id="KW-0808">Transferase</keyword>
<evidence type="ECO:0000256" key="3">
    <source>
        <dbReference type="ARBA" id="ARBA00022679"/>
    </source>
</evidence>
<dbReference type="Gene3D" id="3.90.1150.180">
    <property type="match status" value="1"/>
</dbReference>
<dbReference type="EMBL" id="MGFH01000100">
    <property type="protein sequence ID" value="OGM05748.1"/>
    <property type="molecule type" value="Genomic_DNA"/>
</dbReference>
<dbReference type="SUPFAM" id="SSF53383">
    <property type="entry name" value="PLP-dependent transferases"/>
    <property type="match status" value="1"/>
</dbReference>
<accession>A0A1F7WU90</accession>
<feature type="modified residue" description="N6-(pyridoxal phosphate)lysine" evidence="8 9">
    <location>
        <position position="312"/>
    </location>
</feature>
<keyword evidence="2 8" id="KW-0963">Cytoplasm</keyword>
<sequence>MSASRNNNGGFAKYLKNIPSKSLSLEFIKSGGGDFFTRAGERLILSLLDSATEKCRQNILLGVYTEASLTRENLCAEIWRILKSDYEEKIESAMSLVNVINATGIVIHTNLGRAPLTKEFDGFDHGRYCNLEFDLETGLRGRRDDHLNALLAAVTGADDAICVNNNAAAVLLISAALACGGEILVRRGESVEIGEGFRINEMMKAGGARVVDIGATNSCNLSDCEKAITPESKIAARIHTSNYRVSGYVKSLEDADFLEFCRRYALVSYYDLGSGLLNREIISGKDRLTDGEPAVCGLIEAGFDLVSFSCDKLLGGPQAGVICGKKELIAALRKHQMYRALRVSKEIIAALQSAIAAYLFSDHAKNIPVVKMLNDTPETIGARCISLIEAVRALDSYKTAVTDKNIVKIEIAAARAAAGGGTTPEKTLANPAVHIRLDEGAPKNVTLEYVAREMRMSKQRVVGYIDSDSYILNLRTVFDGEIEMIAKAVDSLLQSMIKIQSN</sequence>
<dbReference type="Pfam" id="PF03841">
    <property type="entry name" value="SelA"/>
    <property type="match status" value="1"/>
</dbReference>
<evidence type="ECO:0000313" key="11">
    <source>
        <dbReference type="Proteomes" id="UP000178735"/>
    </source>
</evidence>
<dbReference type="InterPro" id="IPR015424">
    <property type="entry name" value="PyrdxlP-dep_Trfase"/>
</dbReference>
<evidence type="ECO:0000313" key="10">
    <source>
        <dbReference type="EMBL" id="OGM05748.1"/>
    </source>
</evidence>
<dbReference type="STRING" id="1817813.A2008_13925"/>
<comment type="cofactor">
    <cofactor evidence="1 8 9">
        <name>pyridoxal 5'-phosphate</name>
        <dbReference type="ChEBI" id="CHEBI:597326"/>
    </cofactor>
</comment>
<keyword evidence="4 8" id="KW-0663">Pyridoxal phosphate</keyword>
<dbReference type="InterPro" id="IPR018319">
    <property type="entry name" value="SelA-like"/>
</dbReference>
<evidence type="ECO:0000256" key="2">
    <source>
        <dbReference type="ARBA" id="ARBA00022490"/>
    </source>
</evidence>
<dbReference type="Proteomes" id="UP000178735">
    <property type="component" value="Unassembled WGS sequence"/>
</dbReference>
<keyword evidence="6 8" id="KW-0711">Selenium</keyword>
<dbReference type="UniPathway" id="UPA00906">
    <property type="reaction ID" value="UER00896"/>
</dbReference>
<comment type="caution">
    <text evidence="10">The sequence shown here is derived from an EMBL/GenBank/DDBJ whole genome shotgun (WGS) entry which is preliminary data.</text>
</comment>
<dbReference type="InterPro" id="IPR015421">
    <property type="entry name" value="PyrdxlP-dep_Trfase_major"/>
</dbReference>
<dbReference type="AlphaFoldDB" id="A0A1F7WU90"/>
<evidence type="ECO:0000256" key="4">
    <source>
        <dbReference type="ARBA" id="ARBA00022898"/>
    </source>
</evidence>
<dbReference type="GO" id="GO:0004125">
    <property type="term" value="F:L-seryl-tRNA(Sec) selenium transferase activity"/>
    <property type="evidence" value="ECO:0007669"/>
    <property type="project" value="UniProtKB-UniRule"/>
</dbReference>
<comment type="subcellular location">
    <subcellularLocation>
        <location evidence="8">Cytoplasm</location>
    </subcellularLocation>
</comment>
<comment type="pathway">
    <text evidence="8">Aminoacyl-tRNA biosynthesis; selenocysteinyl-tRNA(Sec) biosynthesis; selenocysteinyl-tRNA(Sec) from L-seryl-tRNA(Sec) (bacterial route): step 1/1.</text>
</comment>
<gene>
    <name evidence="8" type="primary">selA</name>
    <name evidence="10" type="ORF">A2008_13925</name>
</gene>
<evidence type="ECO:0000256" key="8">
    <source>
        <dbReference type="HAMAP-Rule" id="MF_00423"/>
    </source>
</evidence>
<reference evidence="10 11" key="1">
    <citation type="journal article" date="2016" name="Nat. Commun.">
        <title>Thousands of microbial genomes shed light on interconnected biogeochemical processes in an aquifer system.</title>
        <authorList>
            <person name="Anantharaman K."/>
            <person name="Brown C.T."/>
            <person name="Hug L.A."/>
            <person name="Sharon I."/>
            <person name="Castelle C.J."/>
            <person name="Probst A.J."/>
            <person name="Thomas B.C."/>
            <person name="Singh A."/>
            <person name="Wilkins M.J."/>
            <person name="Karaoz U."/>
            <person name="Brodie E.L."/>
            <person name="Williams K.H."/>
            <person name="Hubbard S.S."/>
            <person name="Banfield J.F."/>
        </authorList>
    </citation>
    <scope>NUCLEOTIDE SEQUENCE [LARGE SCALE GENOMIC DNA]</scope>
</reference>
<dbReference type="Gene3D" id="3.40.640.10">
    <property type="entry name" value="Type I PLP-dependent aspartate aminotransferase-like (Major domain)"/>
    <property type="match status" value="1"/>
</dbReference>
<comment type="catalytic activity">
    <reaction evidence="8">
        <text>L-seryl-tRNA(Sec) + selenophosphate + H(+) = L-selenocysteinyl-tRNA(Sec) + phosphate</text>
        <dbReference type="Rhea" id="RHEA:22728"/>
        <dbReference type="Rhea" id="RHEA-COMP:9742"/>
        <dbReference type="Rhea" id="RHEA-COMP:9743"/>
        <dbReference type="ChEBI" id="CHEBI:15378"/>
        <dbReference type="ChEBI" id="CHEBI:16144"/>
        <dbReference type="ChEBI" id="CHEBI:43474"/>
        <dbReference type="ChEBI" id="CHEBI:78533"/>
        <dbReference type="ChEBI" id="CHEBI:78573"/>
        <dbReference type="EC" id="2.9.1.1"/>
    </reaction>
</comment>
<dbReference type="HAMAP" id="MF_00423">
    <property type="entry name" value="SelA"/>
    <property type="match status" value="1"/>
</dbReference>
<keyword evidence="5 8" id="KW-0648">Protein biosynthesis</keyword>
<dbReference type="EC" id="2.9.1.1" evidence="8"/>
<evidence type="ECO:0000256" key="6">
    <source>
        <dbReference type="ARBA" id="ARBA00023266"/>
    </source>
</evidence>
<comment type="similarity">
    <text evidence="7 8">Belongs to the SelA family.</text>
</comment>
<comment type="function">
    <text evidence="8">Converts seryl-tRNA(Sec) to selenocysteinyl-tRNA(Sec) required for selenoprotein biosynthesis.</text>
</comment>
<dbReference type="GO" id="GO:0001717">
    <property type="term" value="P:conversion of seryl-tRNAsec to selenocys-tRNAsec"/>
    <property type="evidence" value="ECO:0007669"/>
    <property type="project" value="UniProtKB-UniRule"/>
</dbReference>
<dbReference type="GO" id="GO:0005737">
    <property type="term" value="C:cytoplasm"/>
    <property type="evidence" value="ECO:0007669"/>
    <property type="project" value="UniProtKB-SubCell"/>
</dbReference>
<name>A0A1F7WU90_9BACT</name>
<protein>
    <recommendedName>
        <fullName evidence="8">L-seryl-tRNA(Sec) selenium transferase</fullName>
        <ecNumber evidence="8">2.9.1.1</ecNumber>
    </recommendedName>
    <alternativeName>
        <fullName evidence="8">Selenocysteine synthase</fullName>
        <shortName evidence="8">Sec synthase</shortName>
    </alternativeName>
    <alternativeName>
        <fullName evidence="8">Selenocysteinyl-tRNA(Sec) synthase</fullName>
    </alternativeName>
</protein>